<dbReference type="PRINTS" id="PR00415">
    <property type="entry name" value="ACONITASE"/>
</dbReference>
<dbReference type="GO" id="GO:0003994">
    <property type="term" value="F:aconitate hydratase activity"/>
    <property type="evidence" value="ECO:0007669"/>
    <property type="project" value="InterPro"/>
</dbReference>
<dbReference type="EMBL" id="CP119910">
    <property type="protein sequence ID" value="WFD19264.1"/>
    <property type="molecule type" value="Genomic_DNA"/>
</dbReference>
<dbReference type="GO" id="GO:0005829">
    <property type="term" value="C:cytosol"/>
    <property type="evidence" value="ECO:0007669"/>
    <property type="project" value="TreeGrafter"/>
</dbReference>
<dbReference type="InterPro" id="IPR001030">
    <property type="entry name" value="Acoase/IPM_deHydtase_lsu_aba"/>
</dbReference>
<dbReference type="PANTHER" id="PTHR43160:SF2">
    <property type="entry name" value="HOMOCITRATE DEHYDRATASE, MITOCHONDRIAL"/>
    <property type="match status" value="1"/>
</dbReference>
<dbReference type="Gene3D" id="3.30.499.10">
    <property type="entry name" value="Aconitase, domain 3"/>
    <property type="match status" value="2"/>
</dbReference>
<keyword evidence="4" id="KW-0408">Iron</keyword>
<dbReference type="InterPro" id="IPR036008">
    <property type="entry name" value="Aconitase_4Fe-4S_dom"/>
</dbReference>
<evidence type="ECO:0000256" key="8">
    <source>
        <dbReference type="SAM" id="MobiDB-lite"/>
    </source>
</evidence>
<dbReference type="InterPro" id="IPR015931">
    <property type="entry name" value="Acnase/IPM_dHydase_lsu_aba_1/3"/>
</dbReference>
<dbReference type="GO" id="GO:0005739">
    <property type="term" value="C:mitochondrion"/>
    <property type="evidence" value="ECO:0007669"/>
    <property type="project" value="UniProtKB-SubCell"/>
</dbReference>
<dbReference type="Gene3D" id="3.40.1060.10">
    <property type="entry name" value="Aconitase, Domain 2"/>
    <property type="match status" value="1"/>
</dbReference>
<keyword evidence="7" id="KW-0456">Lyase</keyword>
<keyword evidence="5" id="KW-0411">Iron-sulfur</keyword>
<reference evidence="11" key="1">
    <citation type="submission" date="2023-03" db="EMBL/GenBank/DDBJ databases">
        <title>Mating type loci evolution in Malassezia.</title>
        <authorList>
            <person name="Coelho M.A."/>
        </authorList>
    </citation>
    <scope>NUCLEOTIDE SEQUENCE</scope>
    <source>
        <strain evidence="11">CBS 10434</strain>
    </source>
</reference>
<dbReference type="InterPro" id="IPR050926">
    <property type="entry name" value="Aconitase/IPM_isomerase"/>
</dbReference>
<organism evidence="11 12">
    <name type="scientific">Malassezia caprae</name>
    <dbReference type="NCBI Taxonomy" id="1381934"/>
    <lineage>
        <taxon>Eukaryota</taxon>
        <taxon>Fungi</taxon>
        <taxon>Dikarya</taxon>
        <taxon>Basidiomycota</taxon>
        <taxon>Ustilaginomycotina</taxon>
        <taxon>Malasseziomycetes</taxon>
        <taxon>Malasseziales</taxon>
        <taxon>Malasseziaceae</taxon>
        <taxon>Malassezia</taxon>
    </lineage>
</organism>
<evidence type="ECO:0000256" key="4">
    <source>
        <dbReference type="ARBA" id="ARBA00023004"/>
    </source>
</evidence>
<dbReference type="Pfam" id="PF00330">
    <property type="entry name" value="Aconitase"/>
    <property type="match status" value="1"/>
</dbReference>
<dbReference type="InterPro" id="IPR015928">
    <property type="entry name" value="Aconitase/3IPM_dehydase_swvl"/>
</dbReference>
<dbReference type="Gene3D" id="6.10.250.3440">
    <property type="match status" value="1"/>
</dbReference>
<dbReference type="AlphaFoldDB" id="A0AAF0E636"/>
<evidence type="ECO:0000259" key="10">
    <source>
        <dbReference type="Pfam" id="PF00694"/>
    </source>
</evidence>
<dbReference type="PROSITE" id="PS00450">
    <property type="entry name" value="ACONITASE_1"/>
    <property type="match status" value="1"/>
</dbReference>
<dbReference type="GO" id="GO:0046872">
    <property type="term" value="F:metal ion binding"/>
    <property type="evidence" value="ECO:0007669"/>
    <property type="project" value="UniProtKB-KW"/>
</dbReference>
<dbReference type="Proteomes" id="UP001220961">
    <property type="component" value="Chromosome 3"/>
</dbReference>
<feature type="region of interest" description="Disordered" evidence="8">
    <location>
        <begin position="995"/>
        <end position="1015"/>
    </location>
</feature>
<gene>
    <name evidence="11" type="primary">ACO2</name>
    <name evidence="11" type="ORF">MCAP1_001487</name>
</gene>
<keyword evidence="3" id="KW-0809">Transit peptide</keyword>
<evidence type="ECO:0000259" key="9">
    <source>
        <dbReference type="Pfam" id="PF00330"/>
    </source>
</evidence>
<name>A0AAF0E636_9BASI</name>
<dbReference type="GO" id="GO:0006099">
    <property type="term" value="P:tricarboxylic acid cycle"/>
    <property type="evidence" value="ECO:0007669"/>
    <property type="project" value="InterPro"/>
</dbReference>
<keyword evidence="6" id="KW-0496">Mitochondrion</keyword>
<dbReference type="PROSITE" id="PS01244">
    <property type="entry name" value="ACONITASE_2"/>
    <property type="match status" value="1"/>
</dbReference>
<dbReference type="PANTHER" id="PTHR43160">
    <property type="entry name" value="ACONITATE HYDRATASE B"/>
    <property type="match status" value="1"/>
</dbReference>
<feature type="compositionally biased region" description="Low complexity" evidence="8">
    <location>
        <begin position="832"/>
        <end position="846"/>
    </location>
</feature>
<evidence type="ECO:0000256" key="3">
    <source>
        <dbReference type="ARBA" id="ARBA00022946"/>
    </source>
</evidence>
<evidence type="ECO:0000256" key="5">
    <source>
        <dbReference type="ARBA" id="ARBA00023014"/>
    </source>
</evidence>
<comment type="subcellular location">
    <subcellularLocation>
        <location evidence="1">Mitochondrion</location>
    </subcellularLocation>
</comment>
<dbReference type="Pfam" id="PF00694">
    <property type="entry name" value="Aconitase_C"/>
    <property type="match status" value="1"/>
</dbReference>
<evidence type="ECO:0000256" key="7">
    <source>
        <dbReference type="ARBA" id="ARBA00023239"/>
    </source>
</evidence>
<dbReference type="SUPFAM" id="SSF53732">
    <property type="entry name" value="Aconitase iron-sulfur domain"/>
    <property type="match status" value="1"/>
</dbReference>
<feature type="region of interest" description="Disordered" evidence="8">
    <location>
        <begin position="832"/>
        <end position="851"/>
    </location>
</feature>
<evidence type="ECO:0000256" key="1">
    <source>
        <dbReference type="ARBA" id="ARBA00004173"/>
    </source>
</evidence>
<keyword evidence="2" id="KW-0479">Metal-binding</keyword>
<protein>
    <submittedName>
        <fullName evidence="11">Aconitate hydratase</fullName>
    </submittedName>
</protein>
<sequence>MLLPASRVHLHRGSARALRGARACLATHALSVTRGVHPSRMPRYAELVDQLRAVRPLLGDRPLTLAEKILYTHLLDPEADLADAGANASRIRGSRYLKLKIDRLAMQDASAQMALLQFMTCGLAQVAVPASVHCDHLIQAFEGADADLQRAVHTHHEVFAFLESASRKYGVEFWRPGSGIIHQIVLENYAAPGLLMLGTDSHTPNASGLGCLAIGVGGADAVDAMTATPWELLAPKALGVRLHGKLSPWCSAKDIILHLAGRLTVRGGTGYVVEYFGDGVASLPATGLATMSNMGAEIGATTSAFPYTAAMGRYLEATGRAPVAQAAAQAAEAGLLQADAGAEYDQVIDIDLAALEPSLNGPFTPDLNVPLSQFVARARGDDAPHPVELSAALIGSCTNSSYADMRRCADLARQATERGLRVQVPFDVTPGSEQVRATVARDGIEGELVQAGARVLANACGPCIGQWKRPEKQGETNVILTSFNRNFRGRNDGNADTLNFLAAPEIVTALAFAGRLDFNPMTDALRAPDGSEFRFAPPPYEELPARGFTPGDESYLPAPMPAPQPDVQVVIDPASERLETLQPFESHFAPSDVAQGRYELPAMRCLLRIRGKCTTDHISAAGPWLKYKGHLSHIAENTLMGATNDETGSVNEARDFVPGTEAAPTRTTIPALAKRWMERAQPWMIVADHNYGEGSAREHAALQLRLYGCGLVLARSIARIAETNLRKQGVLTLLFENEDDYAKIGAGDVVETVNLSELLRPGADLATQVRVRVTKLGEQGEVREQFELPTRHSLSATHLAWIRAGSALNCIRAQAGAAPAARAAPGSARSFSTSAARRAAPPANTSGNDPRYEALRSLLFPAPGGKKQARPQTIEDAMGQGAASREVYETVQRAWQLHERRHREAWAASLAAKRARLDEALASLYEDDRALWKQAVQYAGPTKRNADEQQRLRNLGLAVHAESADGEAPGSRLLAKRRARLMARTRLATLFPRELRAPTLTPPTHGWPAYVPDEE</sequence>
<dbReference type="NCBIfam" id="NF005558">
    <property type="entry name" value="PRK07229.1"/>
    <property type="match status" value="1"/>
</dbReference>
<dbReference type="FunFam" id="3.40.1060.10:FF:000001">
    <property type="entry name" value="Aconitate hydratase, mitochondrial"/>
    <property type="match status" value="1"/>
</dbReference>
<proteinExistence type="predicted"/>
<keyword evidence="12" id="KW-1185">Reference proteome</keyword>
<feature type="domain" description="Aconitase/3-isopropylmalate dehydratase large subunit alpha/beta/alpha" evidence="9">
    <location>
        <begin position="97"/>
        <end position="514"/>
    </location>
</feature>
<accession>A0AAF0E636</accession>
<dbReference type="InterPro" id="IPR015932">
    <property type="entry name" value="Aconitase_dom2"/>
</dbReference>
<dbReference type="GO" id="GO:0051539">
    <property type="term" value="F:4 iron, 4 sulfur cluster binding"/>
    <property type="evidence" value="ECO:0007669"/>
    <property type="project" value="InterPro"/>
</dbReference>
<dbReference type="FunFam" id="3.30.499.10:FF:000004">
    <property type="entry name" value="Aconitate hydratase, mitochondrial"/>
    <property type="match status" value="1"/>
</dbReference>
<evidence type="ECO:0000313" key="12">
    <source>
        <dbReference type="Proteomes" id="UP001220961"/>
    </source>
</evidence>
<evidence type="ECO:0000256" key="6">
    <source>
        <dbReference type="ARBA" id="ARBA00023128"/>
    </source>
</evidence>
<dbReference type="InterPro" id="IPR000573">
    <property type="entry name" value="AconitaseA/IPMdHydase_ssu_swvl"/>
</dbReference>
<evidence type="ECO:0000256" key="2">
    <source>
        <dbReference type="ARBA" id="ARBA00022723"/>
    </source>
</evidence>
<dbReference type="NCBIfam" id="TIGR01340">
    <property type="entry name" value="aconitase_mito"/>
    <property type="match status" value="1"/>
</dbReference>
<dbReference type="InterPro" id="IPR006248">
    <property type="entry name" value="Aconitase_mito-like"/>
</dbReference>
<dbReference type="Gene3D" id="3.20.19.10">
    <property type="entry name" value="Aconitase, domain 4"/>
    <property type="match status" value="1"/>
</dbReference>
<dbReference type="InterPro" id="IPR018136">
    <property type="entry name" value="Aconitase_4Fe-4S_BS"/>
</dbReference>
<dbReference type="SUPFAM" id="SSF52016">
    <property type="entry name" value="LeuD/IlvD-like"/>
    <property type="match status" value="1"/>
</dbReference>
<evidence type="ECO:0000313" key="11">
    <source>
        <dbReference type="EMBL" id="WFD19264.1"/>
    </source>
</evidence>
<feature type="domain" description="Aconitase A/isopropylmalate dehydratase small subunit swivel" evidence="10">
    <location>
        <begin position="604"/>
        <end position="737"/>
    </location>
</feature>